<feature type="domain" description="Helicase ATP-binding" evidence="12">
    <location>
        <begin position="268"/>
        <end position="435"/>
    </location>
</feature>
<keyword evidence="4" id="KW-0540">Nuclease</keyword>
<dbReference type="PROSITE" id="PS51192">
    <property type="entry name" value="HELICASE_ATP_BIND_1"/>
    <property type="match status" value="1"/>
</dbReference>
<dbReference type="PANTHER" id="PTHR30195:SF15">
    <property type="entry name" value="TYPE I RESTRICTION ENZYME HINDI ENDONUCLEASE SUBUNIT"/>
    <property type="match status" value="1"/>
</dbReference>
<keyword evidence="5 11" id="KW-0547">Nucleotide-binding</keyword>
<dbReference type="NCBIfam" id="TIGR00348">
    <property type="entry name" value="hsdR"/>
    <property type="match status" value="1"/>
</dbReference>
<evidence type="ECO:0000256" key="9">
    <source>
        <dbReference type="ARBA" id="ARBA00022840"/>
    </source>
</evidence>
<gene>
    <name evidence="13" type="ORF">GCM10010470_62930</name>
</gene>
<evidence type="ECO:0000313" key="13">
    <source>
        <dbReference type="EMBL" id="GAA2818999.1"/>
    </source>
</evidence>
<evidence type="ECO:0000313" key="14">
    <source>
        <dbReference type="Proteomes" id="UP001500979"/>
    </source>
</evidence>
<dbReference type="Proteomes" id="UP001500979">
    <property type="component" value="Unassembled WGS sequence"/>
</dbReference>
<comment type="subunit">
    <text evidence="3 11">The type I restriction/modification system is composed of three polypeptides R, M and S.</text>
</comment>
<dbReference type="Pfam" id="PF18766">
    <property type="entry name" value="SWI2_SNF2"/>
    <property type="match status" value="1"/>
</dbReference>
<name>A0ABN3VNJ1_9PSEU</name>
<comment type="function">
    <text evidence="11">Subunit R is required for both nuclease and ATPase activities, but not for modification.</text>
</comment>
<dbReference type="Gene3D" id="3.90.1570.50">
    <property type="match status" value="1"/>
</dbReference>
<dbReference type="InterPro" id="IPR051268">
    <property type="entry name" value="Type-I_R_enzyme_R_subunit"/>
</dbReference>
<evidence type="ECO:0000256" key="4">
    <source>
        <dbReference type="ARBA" id="ARBA00022722"/>
    </source>
</evidence>
<evidence type="ECO:0000256" key="3">
    <source>
        <dbReference type="ARBA" id="ARBA00011296"/>
    </source>
</evidence>
<dbReference type="InterPro" id="IPR004473">
    <property type="entry name" value="Restrct_endonuc_typeI_HsdR"/>
</dbReference>
<dbReference type="Gene3D" id="3.40.50.300">
    <property type="entry name" value="P-loop containing nucleotide triphosphate hydrolases"/>
    <property type="match status" value="2"/>
</dbReference>
<keyword evidence="9 11" id="KW-0067">ATP-binding</keyword>
<dbReference type="InterPro" id="IPR040980">
    <property type="entry name" value="SWI2_SNF2"/>
</dbReference>
<evidence type="ECO:0000256" key="2">
    <source>
        <dbReference type="ARBA" id="ARBA00008598"/>
    </source>
</evidence>
<keyword evidence="6 11" id="KW-0680">Restriction system</keyword>
<dbReference type="CDD" id="cd18800">
    <property type="entry name" value="SF2_C_EcoR124I-like"/>
    <property type="match status" value="1"/>
</dbReference>
<keyword evidence="7" id="KW-0255">Endonuclease</keyword>
<dbReference type="InterPro" id="IPR007409">
    <property type="entry name" value="Restrct_endonuc_type1_HsdR_N"/>
</dbReference>
<evidence type="ECO:0000256" key="6">
    <source>
        <dbReference type="ARBA" id="ARBA00022747"/>
    </source>
</evidence>
<proteinExistence type="inferred from homology"/>
<accession>A0ABN3VNJ1</accession>
<comment type="caution">
    <text evidence="13">The sequence shown here is derived from an EMBL/GenBank/DDBJ whole genome shotgun (WGS) entry which is preliminary data.</text>
</comment>
<dbReference type="Pfam" id="PF04313">
    <property type="entry name" value="HSDR_N"/>
    <property type="match status" value="1"/>
</dbReference>
<comment type="catalytic activity">
    <reaction evidence="1 11">
        <text>Endonucleolytic cleavage of DNA to give random double-stranded fragments with terminal 5'-phosphates, ATP is simultaneously hydrolyzed.</text>
        <dbReference type="EC" id="3.1.21.3"/>
    </reaction>
</comment>
<keyword evidence="10 11" id="KW-0238">DNA-binding</keyword>
<evidence type="ECO:0000256" key="1">
    <source>
        <dbReference type="ARBA" id="ARBA00000851"/>
    </source>
</evidence>
<evidence type="ECO:0000256" key="10">
    <source>
        <dbReference type="ARBA" id="ARBA00023125"/>
    </source>
</evidence>
<dbReference type="InterPro" id="IPR055180">
    <property type="entry name" value="HsdR_RecA-like_helicase_dom_2"/>
</dbReference>
<evidence type="ECO:0000256" key="11">
    <source>
        <dbReference type="RuleBase" id="RU364115"/>
    </source>
</evidence>
<dbReference type="EC" id="3.1.21.3" evidence="11"/>
<evidence type="ECO:0000256" key="8">
    <source>
        <dbReference type="ARBA" id="ARBA00022801"/>
    </source>
</evidence>
<sequence>MSQIKISEAKSVQFPMVTHASAIGWKQLTPEESEHMRRGRANMLFTEVLEDKLQEFNPWLTEDQARAIVESIDALPDTIEGNREVLRWLRGERQWNDENEQRQRPVQVVDFEFADRNELHVTWEWKIEPPARAKGNRADVMFVVNGIPVTIVEHKNPKDHDALTRAVTQLRRYEKETPELLTQVQLHNETHLIDYWYGVTWNVSRRTLFKWKHTSDEPYRDAVQAFFEPRDFLRTLQEWVLFYIEDGETKKSVLRQHQRSAVDAVVERCADPAKNRGLIWHTQGSGKTFTLLTSAQLILSQKERFQNATVILVVDRTELEGQLKEWVDRLLGEMQANDIPVRRANSRNDLQEIFDSDFRGLVISMIHKFDAIRKDSSNRDNIYVFIDEAHRSVAADLGSYLMAAVPSSTIIGFTGTPVGGTQGGGSGSFQIFGPQDEQGYLHKYSIVESIEDETTLPIKYMLAPSSMSMAPEDLDDQFYALASDEDVTDIDELNKVLQRAVGLRTFLGADNRVKQVAAFVADHFKENVDPLGYKAFLVAVDRETCAKYKRALDELLPPEWSEVVYSKNANDVVDRPDVHALQLSDDREKEVRRQFKKADQHPKILIVTDKLLTGYDAPLLYTMYLDKPMRDHVLLQALARVNRPYVDSEGVQKKVGLVVDFVGILKELHKALRFNSADVEGALEDLDVLMADLLQKLDTASADYLQVESGQGHDKQLEGVVYGKFLAEEERKRFFDDYRDIESLWEILSPSAELRDHIATYKRLSVLYAAVRNAYSEATSFTADLEHKTKRLIEENATQDGLGRFTKVATFDVQTLESLREDDGPHGEKVFNLLRGLRKEMEDNPAAAVALQSIKEKADRIIEGLEERKVSGLAALDELRALADETDKLREIAKESGLSDRAFGIFSVLRREPALEGQKIDIQHLAVNIEAEVEKFPHWRHNPDEERRLRGSLYKPLLTLPAEPRKEIIEKLMNVLEKV</sequence>
<dbReference type="RefSeq" id="WP_344685988.1">
    <property type="nucleotide sequence ID" value="NZ_BAAAUX010000035.1"/>
</dbReference>
<dbReference type="InterPro" id="IPR027417">
    <property type="entry name" value="P-loop_NTPase"/>
</dbReference>
<reference evidence="13 14" key="1">
    <citation type="journal article" date="2019" name="Int. J. Syst. Evol. Microbiol.">
        <title>The Global Catalogue of Microorganisms (GCM) 10K type strain sequencing project: providing services to taxonomists for standard genome sequencing and annotation.</title>
        <authorList>
            <consortium name="The Broad Institute Genomics Platform"/>
            <consortium name="The Broad Institute Genome Sequencing Center for Infectious Disease"/>
            <person name="Wu L."/>
            <person name="Ma J."/>
        </authorList>
    </citation>
    <scope>NUCLEOTIDE SEQUENCE [LARGE SCALE GENOMIC DNA]</scope>
    <source>
        <strain evidence="13 14">JCM 9383</strain>
    </source>
</reference>
<dbReference type="Pfam" id="PF22679">
    <property type="entry name" value="T1R_D3-like"/>
    <property type="match status" value="1"/>
</dbReference>
<keyword evidence="14" id="KW-1185">Reference proteome</keyword>
<dbReference type="SMART" id="SM00487">
    <property type="entry name" value="DEXDc"/>
    <property type="match status" value="1"/>
</dbReference>
<keyword evidence="8 11" id="KW-0378">Hydrolase</keyword>
<comment type="similarity">
    <text evidence="2 11">Belongs to the HsdR family.</text>
</comment>
<protein>
    <recommendedName>
        <fullName evidence="11">Type I restriction enzyme endonuclease subunit</fullName>
        <shortName evidence="11">R protein</shortName>
        <ecNumber evidence="11">3.1.21.3</ecNumber>
    </recommendedName>
</protein>
<dbReference type="CDD" id="cd22332">
    <property type="entry name" value="HsdR_N"/>
    <property type="match status" value="1"/>
</dbReference>
<organism evidence="13 14">
    <name type="scientific">Saccharopolyspora taberi</name>
    <dbReference type="NCBI Taxonomy" id="60895"/>
    <lineage>
        <taxon>Bacteria</taxon>
        <taxon>Bacillati</taxon>
        <taxon>Actinomycetota</taxon>
        <taxon>Actinomycetes</taxon>
        <taxon>Pseudonocardiales</taxon>
        <taxon>Pseudonocardiaceae</taxon>
        <taxon>Saccharopolyspora</taxon>
    </lineage>
</organism>
<evidence type="ECO:0000256" key="7">
    <source>
        <dbReference type="ARBA" id="ARBA00022759"/>
    </source>
</evidence>
<evidence type="ECO:0000256" key="5">
    <source>
        <dbReference type="ARBA" id="ARBA00022741"/>
    </source>
</evidence>
<dbReference type="InterPro" id="IPR014001">
    <property type="entry name" value="Helicase_ATP-bd"/>
</dbReference>
<dbReference type="SUPFAM" id="SSF52540">
    <property type="entry name" value="P-loop containing nucleoside triphosphate hydrolases"/>
    <property type="match status" value="1"/>
</dbReference>
<dbReference type="PANTHER" id="PTHR30195">
    <property type="entry name" value="TYPE I SITE-SPECIFIC DEOXYRIBONUCLEASE PROTEIN SUBUNIT M AND R"/>
    <property type="match status" value="1"/>
</dbReference>
<dbReference type="EMBL" id="BAAAUX010000035">
    <property type="protein sequence ID" value="GAA2818999.1"/>
    <property type="molecule type" value="Genomic_DNA"/>
</dbReference>
<evidence type="ECO:0000259" key="12">
    <source>
        <dbReference type="PROSITE" id="PS51192"/>
    </source>
</evidence>